<dbReference type="CDD" id="cd01949">
    <property type="entry name" value="GGDEF"/>
    <property type="match status" value="1"/>
</dbReference>
<dbReference type="InterPro" id="IPR043128">
    <property type="entry name" value="Rev_trsase/Diguanyl_cyclase"/>
</dbReference>
<accession>A0A7H9BHI0</accession>
<keyword evidence="1" id="KW-0472">Membrane</keyword>
<dbReference type="Proteomes" id="UP000509597">
    <property type="component" value="Chromosome"/>
</dbReference>
<dbReference type="SUPFAM" id="SSF55073">
    <property type="entry name" value="Nucleotide cyclase"/>
    <property type="match status" value="1"/>
</dbReference>
<dbReference type="PANTHER" id="PTHR46663">
    <property type="entry name" value="DIGUANYLATE CYCLASE DGCT-RELATED"/>
    <property type="match status" value="1"/>
</dbReference>
<evidence type="ECO:0000259" key="2">
    <source>
        <dbReference type="PROSITE" id="PS50887"/>
    </source>
</evidence>
<dbReference type="PANTHER" id="PTHR46663:SF3">
    <property type="entry name" value="SLL0267 PROTEIN"/>
    <property type="match status" value="1"/>
</dbReference>
<evidence type="ECO:0000256" key="1">
    <source>
        <dbReference type="SAM" id="Phobius"/>
    </source>
</evidence>
<evidence type="ECO:0000313" key="4">
    <source>
        <dbReference type="Proteomes" id="UP000509597"/>
    </source>
</evidence>
<proteinExistence type="predicted"/>
<protein>
    <submittedName>
        <fullName evidence="3">GGDEF domain-containing protein</fullName>
    </submittedName>
</protein>
<dbReference type="Gene3D" id="3.30.70.270">
    <property type="match status" value="1"/>
</dbReference>
<name>A0A7H9BHI0_9NEIS</name>
<dbReference type="InterPro" id="IPR052163">
    <property type="entry name" value="DGC-Regulatory_Protein"/>
</dbReference>
<dbReference type="SMART" id="SM00267">
    <property type="entry name" value="GGDEF"/>
    <property type="match status" value="1"/>
</dbReference>
<sequence>MNKLSYGYWIAILFVIRSLMHILQLPDAHDLFGLVVTSLVFVLIWRHVNNEALLRPFLLGVSIYWVGNFLDWIDGVYKGKGTMGLIADTYDDLFFATGFFLIGIAFLRVISERIELITQLNAEISTSKQLQASLYLQAYSDELTGLGNRRALFNRLNQKLSTQESGTLLYIDVNNFKPVNDQFGHDMGDLVLKLCAKQLHHDGAEAFRMGGDEFVVLLAQQNPARWIEKLSADAQGLKQEYGISFSIGVAPFSADQPTTSDELLANADQAMYSDKIERRNRSR</sequence>
<keyword evidence="1" id="KW-0812">Transmembrane</keyword>
<keyword evidence="4" id="KW-1185">Reference proteome</keyword>
<organism evidence="3 4">
    <name type="scientific">Chitinibacter bivalviorum</name>
    <dbReference type="NCBI Taxonomy" id="2739434"/>
    <lineage>
        <taxon>Bacteria</taxon>
        <taxon>Pseudomonadati</taxon>
        <taxon>Pseudomonadota</taxon>
        <taxon>Betaproteobacteria</taxon>
        <taxon>Neisseriales</taxon>
        <taxon>Chitinibacteraceae</taxon>
        <taxon>Chitinibacter</taxon>
    </lineage>
</organism>
<evidence type="ECO:0000313" key="3">
    <source>
        <dbReference type="EMBL" id="QLG86994.1"/>
    </source>
</evidence>
<feature type="domain" description="GGDEF" evidence="2">
    <location>
        <begin position="164"/>
        <end position="283"/>
    </location>
</feature>
<dbReference type="EMBL" id="CP058627">
    <property type="protein sequence ID" value="QLG86994.1"/>
    <property type="molecule type" value="Genomic_DNA"/>
</dbReference>
<dbReference type="InterPro" id="IPR029787">
    <property type="entry name" value="Nucleotide_cyclase"/>
</dbReference>
<dbReference type="Pfam" id="PF00990">
    <property type="entry name" value="GGDEF"/>
    <property type="match status" value="1"/>
</dbReference>
<dbReference type="PROSITE" id="PS50887">
    <property type="entry name" value="GGDEF"/>
    <property type="match status" value="1"/>
</dbReference>
<dbReference type="InterPro" id="IPR000160">
    <property type="entry name" value="GGDEF_dom"/>
</dbReference>
<reference evidence="3 4" key="1">
    <citation type="submission" date="2020-07" db="EMBL/GenBank/DDBJ databases">
        <title>Complete genome sequence of Chitinibacter sp. 2T18.</title>
        <authorList>
            <person name="Bae J.-W."/>
            <person name="Choi J.-W."/>
        </authorList>
    </citation>
    <scope>NUCLEOTIDE SEQUENCE [LARGE SCALE GENOMIC DNA]</scope>
    <source>
        <strain evidence="3 4">2T18</strain>
    </source>
</reference>
<feature type="transmembrane region" description="Helical" evidence="1">
    <location>
        <begin position="93"/>
        <end position="110"/>
    </location>
</feature>
<dbReference type="KEGG" id="chiz:HQ393_01360"/>
<gene>
    <name evidence="3" type="ORF">HQ393_01360</name>
</gene>
<feature type="transmembrane region" description="Helical" evidence="1">
    <location>
        <begin position="7"/>
        <end position="25"/>
    </location>
</feature>
<keyword evidence="1" id="KW-1133">Transmembrane helix</keyword>
<dbReference type="RefSeq" id="WP_179357080.1">
    <property type="nucleotide sequence ID" value="NZ_CP058627.1"/>
</dbReference>
<dbReference type="AlphaFoldDB" id="A0A7H9BHI0"/>
<dbReference type="NCBIfam" id="TIGR00254">
    <property type="entry name" value="GGDEF"/>
    <property type="match status" value="1"/>
</dbReference>
<feature type="transmembrane region" description="Helical" evidence="1">
    <location>
        <begin position="53"/>
        <end position="73"/>
    </location>
</feature>
<feature type="transmembrane region" description="Helical" evidence="1">
    <location>
        <begin position="31"/>
        <end position="48"/>
    </location>
</feature>